<accession>A0ABQ2AJA4</accession>
<evidence type="ECO:0000313" key="3">
    <source>
        <dbReference type="Proteomes" id="UP000637774"/>
    </source>
</evidence>
<dbReference type="Gene3D" id="2.60.40.1820">
    <property type="match status" value="1"/>
</dbReference>
<dbReference type="EMBL" id="BMGY01000058">
    <property type="protein sequence ID" value="GGH90794.1"/>
    <property type="molecule type" value="Genomic_DNA"/>
</dbReference>
<dbReference type="Proteomes" id="UP000637774">
    <property type="component" value="Unassembled WGS sequence"/>
</dbReference>
<protein>
    <recommendedName>
        <fullName evidence="4">Late embryogenesis abundant protein LEA-2 subgroup domain-containing protein</fullName>
    </recommendedName>
</protein>
<proteinExistence type="predicted"/>
<feature type="compositionally biased region" description="Polar residues" evidence="1">
    <location>
        <begin position="1"/>
        <end position="14"/>
    </location>
</feature>
<feature type="region of interest" description="Disordered" evidence="1">
    <location>
        <begin position="1"/>
        <end position="23"/>
    </location>
</feature>
<evidence type="ECO:0000256" key="1">
    <source>
        <dbReference type="SAM" id="MobiDB-lite"/>
    </source>
</evidence>
<evidence type="ECO:0008006" key="4">
    <source>
        <dbReference type="Google" id="ProtNLM"/>
    </source>
</evidence>
<name>A0ABQ2AJA4_9BACT</name>
<comment type="caution">
    <text evidence="2">The sequence shown here is derived from an EMBL/GenBank/DDBJ whole genome shotgun (WGS) entry which is preliminary data.</text>
</comment>
<keyword evidence="3" id="KW-1185">Reference proteome</keyword>
<organism evidence="2 3">
    <name type="scientific">Hymenobacter frigidus</name>
    <dbReference type="NCBI Taxonomy" id="1524095"/>
    <lineage>
        <taxon>Bacteria</taxon>
        <taxon>Pseudomonadati</taxon>
        <taxon>Bacteroidota</taxon>
        <taxon>Cytophagia</taxon>
        <taxon>Cytophagales</taxon>
        <taxon>Hymenobacteraceae</taxon>
        <taxon>Hymenobacter</taxon>
    </lineage>
</organism>
<reference evidence="3" key="1">
    <citation type="journal article" date="2019" name="Int. J. Syst. Evol. Microbiol.">
        <title>The Global Catalogue of Microorganisms (GCM) 10K type strain sequencing project: providing services to taxonomists for standard genome sequencing and annotation.</title>
        <authorList>
            <consortium name="The Broad Institute Genomics Platform"/>
            <consortium name="The Broad Institute Genome Sequencing Center for Infectious Disease"/>
            <person name="Wu L."/>
            <person name="Ma J."/>
        </authorList>
    </citation>
    <scope>NUCLEOTIDE SEQUENCE [LARGE SCALE GENOMIC DNA]</scope>
    <source>
        <strain evidence="3">CGMCC 1.14966</strain>
    </source>
</reference>
<gene>
    <name evidence="2" type="ORF">GCM10011495_37460</name>
</gene>
<sequence length="257" mass="28086">MNSLRTTFANLSTPDSRKHAQTGRPDLHTLFCAHLYAMKLFPTLLFPARALALGTLLLATTQCSVSEQVKDSPSGKAVTAEANENKAYTQMQYRLNFMDEARLGGQDILFARQTTDFTSPQQAKLQTALQTGNLPLHLKMRVYARNPSTENLQLKQLDYKLMLDGKELTSGTTGLNTALEASAIETLPVTIDMNVTPAKLSGSTPAAFAAGLTDFTGINRRLTMSIRPVYVSATGRQSQLTDFTPIELVTAKRTVAK</sequence>
<evidence type="ECO:0000313" key="2">
    <source>
        <dbReference type="EMBL" id="GGH90794.1"/>
    </source>
</evidence>
<dbReference type="SUPFAM" id="SSF117070">
    <property type="entry name" value="LEA14-like"/>
    <property type="match status" value="1"/>
</dbReference>